<dbReference type="GeneID" id="108667762"/>
<organism evidence="3 4">
    <name type="scientific">Hyalella azteca</name>
    <name type="common">Amphipod</name>
    <dbReference type="NCBI Taxonomy" id="294128"/>
    <lineage>
        <taxon>Eukaryota</taxon>
        <taxon>Metazoa</taxon>
        <taxon>Ecdysozoa</taxon>
        <taxon>Arthropoda</taxon>
        <taxon>Crustacea</taxon>
        <taxon>Multicrustacea</taxon>
        <taxon>Malacostraca</taxon>
        <taxon>Eumalacostraca</taxon>
        <taxon>Peracarida</taxon>
        <taxon>Amphipoda</taxon>
        <taxon>Senticaudata</taxon>
        <taxon>Talitrida</taxon>
        <taxon>Talitroidea</taxon>
        <taxon>Hyalellidae</taxon>
        <taxon>Hyalella</taxon>
    </lineage>
</organism>
<dbReference type="SUPFAM" id="SSF56436">
    <property type="entry name" value="C-type lectin-like"/>
    <property type="match status" value="1"/>
</dbReference>
<accession>A0A8B7N8S8</accession>
<sequence>NPCFAVAASGPAKNIIKNKSILVLQLRLAALNTPYTGGMHGIRGVDYACYSQARQAGLTGTFRAFLTYRTQNLDSIVLYSDQELPVVNTKGEVLFNSWRDIFSGAGGLFFQKPRIFSFDGRNILQDPAWPQKYIWHGSSLKGERALTAYCNGWNTDSSSEVGLASSLLKNRLLSQERLSCNNVFAVLCIEATSHNNEALSRHRRSTSPTLVGSGGGDSDVVPKMSGVRSSDSLDELLSPQDLEELLRNLDNKISSQNNVEDGNNYDHAVSDRLSDDNHDPDANNNKTDPEATKSPWWFW</sequence>
<evidence type="ECO:0000313" key="4">
    <source>
        <dbReference type="RefSeq" id="XP_018010317.2"/>
    </source>
</evidence>
<feature type="region of interest" description="Disordered" evidence="1">
    <location>
        <begin position="254"/>
        <end position="299"/>
    </location>
</feature>
<gene>
    <name evidence="4" type="primary">LOC108667762</name>
</gene>
<dbReference type="InterPro" id="IPR016187">
    <property type="entry name" value="CTDL_fold"/>
</dbReference>
<reference evidence="4" key="1">
    <citation type="submission" date="2025-08" db="UniProtKB">
        <authorList>
            <consortium name="RefSeq"/>
        </authorList>
    </citation>
    <scope>IDENTIFICATION</scope>
    <source>
        <tissue evidence="4">Whole organism</tissue>
    </source>
</reference>
<dbReference type="KEGG" id="hazt:108667762"/>
<feature type="domain" description="Collagenase NC10/endostatin" evidence="2">
    <location>
        <begin position="26"/>
        <end position="191"/>
    </location>
</feature>
<feature type="region of interest" description="Disordered" evidence="1">
    <location>
        <begin position="197"/>
        <end position="234"/>
    </location>
</feature>
<feature type="compositionally biased region" description="Basic and acidic residues" evidence="1">
    <location>
        <begin position="268"/>
        <end position="291"/>
    </location>
</feature>
<dbReference type="Proteomes" id="UP000694843">
    <property type="component" value="Unplaced"/>
</dbReference>
<dbReference type="OrthoDB" id="5983381at2759"/>
<evidence type="ECO:0000259" key="2">
    <source>
        <dbReference type="Pfam" id="PF06482"/>
    </source>
</evidence>
<dbReference type="AlphaFoldDB" id="A0A8B7N8S8"/>
<name>A0A8B7N8S8_HYAAZ</name>
<dbReference type="Pfam" id="PF06482">
    <property type="entry name" value="Endostatin"/>
    <property type="match status" value="1"/>
</dbReference>
<feature type="non-terminal residue" evidence="4">
    <location>
        <position position="1"/>
    </location>
</feature>
<dbReference type="Gene3D" id="3.10.100.10">
    <property type="entry name" value="Mannose-Binding Protein A, subunit A"/>
    <property type="match status" value="1"/>
</dbReference>
<dbReference type="RefSeq" id="XP_018010317.2">
    <property type="nucleotide sequence ID" value="XM_018154828.2"/>
</dbReference>
<proteinExistence type="predicted"/>
<evidence type="ECO:0000256" key="1">
    <source>
        <dbReference type="SAM" id="MobiDB-lite"/>
    </source>
</evidence>
<dbReference type="InterPro" id="IPR016186">
    <property type="entry name" value="C-type_lectin-like/link_sf"/>
</dbReference>
<evidence type="ECO:0000313" key="3">
    <source>
        <dbReference type="Proteomes" id="UP000694843"/>
    </source>
</evidence>
<keyword evidence="3" id="KW-1185">Reference proteome</keyword>
<protein>
    <submittedName>
        <fullName evidence="4">Collagen alpha-1(XVIII) chain-like</fullName>
    </submittedName>
</protein>
<dbReference type="InterPro" id="IPR010515">
    <property type="entry name" value="Collagenase_NC10/endostatin"/>
</dbReference>